<dbReference type="OrthoDB" id="116741at2"/>
<dbReference type="EMBL" id="OKRB01000095">
    <property type="protein sequence ID" value="SPE23244.1"/>
    <property type="molecule type" value="Genomic_DNA"/>
</dbReference>
<accession>A0A2N9LJE6</accession>
<sequence length="198" mass="22406">MSNINGKVYALNAITPMKPWKTLILRAAFFVLGHVKPLQNDLINLSFIEFARWVIIPRRAFPCLGKGQLPEELKYDYLLFFSNFNGTWNQYIDAFSAVLSRGLNLIWRWSEKFPGAVPVTLFKEYIARVQFDTDYYYTAYPHATANDLKSAHIVQSSFDNLSAIATQSSPEQFAAAYLQFVLQVQAHLGETGEAPAVG</sequence>
<dbReference type="Proteomes" id="UP000239735">
    <property type="component" value="Unassembled WGS sequence"/>
</dbReference>
<dbReference type="AlphaFoldDB" id="A0A2N9LJE6"/>
<evidence type="ECO:0000313" key="2">
    <source>
        <dbReference type="Proteomes" id="UP000239735"/>
    </source>
</evidence>
<organism evidence="1 2">
    <name type="scientific">Candidatus Sulfuritelmatomonas gaucii</name>
    <dbReference type="NCBI Taxonomy" id="2043161"/>
    <lineage>
        <taxon>Bacteria</taxon>
        <taxon>Pseudomonadati</taxon>
        <taxon>Acidobacteriota</taxon>
        <taxon>Terriglobia</taxon>
        <taxon>Terriglobales</taxon>
        <taxon>Acidobacteriaceae</taxon>
        <taxon>Candidatus Sulfuritelmatomonas</taxon>
    </lineage>
</organism>
<name>A0A2N9LJE6_9BACT</name>
<gene>
    <name evidence="1" type="ORF">SBA5_380015</name>
</gene>
<evidence type="ECO:0000313" key="1">
    <source>
        <dbReference type="EMBL" id="SPE23244.1"/>
    </source>
</evidence>
<reference evidence="2" key="1">
    <citation type="submission" date="2018-02" db="EMBL/GenBank/DDBJ databases">
        <authorList>
            <person name="Hausmann B."/>
        </authorList>
    </citation>
    <scope>NUCLEOTIDE SEQUENCE [LARGE SCALE GENOMIC DNA]</scope>
    <source>
        <strain evidence="2">Peat soil MAG SbA5</strain>
    </source>
</reference>
<proteinExistence type="predicted"/>
<protein>
    <submittedName>
        <fullName evidence="1">Uncharacterized protein</fullName>
    </submittedName>
</protein>